<dbReference type="EMBL" id="JAFBMS010000103">
    <property type="protein sequence ID" value="KAG9336059.1"/>
    <property type="molecule type" value="Genomic_DNA"/>
</dbReference>
<protein>
    <submittedName>
        <fullName evidence="2">Uncharacterized protein</fullName>
    </submittedName>
</protein>
<evidence type="ECO:0000313" key="2">
    <source>
        <dbReference type="EMBL" id="KAG9336059.1"/>
    </source>
</evidence>
<evidence type="ECO:0000313" key="3">
    <source>
        <dbReference type="Proteomes" id="UP000824540"/>
    </source>
</evidence>
<reference evidence="2" key="1">
    <citation type="thesis" date="2021" institute="BYU ScholarsArchive" country="Provo, UT, USA">
        <title>Applications of and Algorithms for Genome Assembly and Genomic Analyses with an Emphasis on Marine Teleosts.</title>
        <authorList>
            <person name="Pickett B.D."/>
        </authorList>
    </citation>
    <scope>NUCLEOTIDE SEQUENCE</scope>
    <source>
        <strain evidence="2">HI-2016</strain>
    </source>
</reference>
<name>A0A8T2N6Q6_9TELE</name>
<evidence type="ECO:0000256" key="1">
    <source>
        <dbReference type="SAM" id="MobiDB-lite"/>
    </source>
</evidence>
<feature type="compositionally biased region" description="Polar residues" evidence="1">
    <location>
        <begin position="15"/>
        <end position="24"/>
    </location>
</feature>
<accession>A0A8T2N6Q6</accession>
<organism evidence="2 3">
    <name type="scientific">Albula glossodonta</name>
    <name type="common">roundjaw bonefish</name>
    <dbReference type="NCBI Taxonomy" id="121402"/>
    <lineage>
        <taxon>Eukaryota</taxon>
        <taxon>Metazoa</taxon>
        <taxon>Chordata</taxon>
        <taxon>Craniata</taxon>
        <taxon>Vertebrata</taxon>
        <taxon>Euteleostomi</taxon>
        <taxon>Actinopterygii</taxon>
        <taxon>Neopterygii</taxon>
        <taxon>Teleostei</taxon>
        <taxon>Albuliformes</taxon>
        <taxon>Albulidae</taxon>
        <taxon>Albula</taxon>
    </lineage>
</organism>
<dbReference type="Proteomes" id="UP000824540">
    <property type="component" value="Unassembled WGS sequence"/>
</dbReference>
<proteinExistence type="predicted"/>
<gene>
    <name evidence="2" type="ORF">JZ751_003325</name>
</gene>
<feature type="region of interest" description="Disordered" evidence="1">
    <location>
        <begin position="12"/>
        <end position="39"/>
    </location>
</feature>
<keyword evidence="3" id="KW-1185">Reference proteome</keyword>
<dbReference type="AlphaFoldDB" id="A0A8T2N6Q6"/>
<comment type="caution">
    <text evidence="2">The sequence shown here is derived from an EMBL/GenBank/DDBJ whole genome shotgun (WGS) entry which is preliminary data.</text>
</comment>
<sequence>MLFIHWRFKRRTENPPGTVSTPDSVGSPAFLPTGTRTPYKRTQSSISRYFPRAGDTVIHVLTLHGEPGIVTDTNGKAPTSVLQLSWERREEQILTLQEELSGALLAEC</sequence>